<name>A0A915HMZ9_ROMCU</name>
<evidence type="ECO:0000313" key="2">
    <source>
        <dbReference type="WBParaSite" id="nRc.2.0.1.t02875-RA"/>
    </source>
</evidence>
<accession>A0A915HMZ9</accession>
<protein>
    <submittedName>
        <fullName evidence="2">Uncharacterized protein</fullName>
    </submittedName>
</protein>
<dbReference type="WBParaSite" id="nRc.2.0.1.t02875-RA">
    <property type="protein sequence ID" value="nRc.2.0.1.t02875-RA"/>
    <property type="gene ID" value="nRc.2.0.1.g02875"/>
</dbReference>
<keyword evidence="1" id="KW-1185">Reference proteome</keyword>
<evidence type="ECO:0000313" key="1">
    <source>
        <dbReference type="Proteomes" id="UP000887565"/>
    </source>
</evidence>
<reference evidence="2" key="1">
    <citation type="submission" date="2022-11" db="UniProtKB">
        <authorList>
            <consortium name="WormBaseParasite"/>
        </authorList>
    </citation>
    <scope>IDENTIFICATION</scope>
</reference>
<proteinExistence type="predicted"/>
<sequence>MDRQQVEMMKLLKSDQKSAMQYCLTESKTWPSFQKIALRMMIKKRISMMKLITVLLKLLKKDFNNHHYLLPI</sequence>
<dbReference type="AlphaFoldDB" id="A0A915HMZ9"/>
<organism evidence="1 2">
    <name type="scientific">Romanomermis culicivorax</name>
    <name type="common">Nematode worm</name>
    <dbReference type="NCBI Taxonomy" id="13658"/>
    <lineage>
        <taxon>Eukaryota</taxon>
        <taxon>Metazoa</taxon>
        <taxon>Ecdysozoa</taxon>
        <taxon>Nematoda</taxon>
        <taxon>Enoplea</taxon>
        <taxon>Dorylaimia</taxon>
        <taxon>Mermithida</taxon>
        <taxon>Mermithoidea</taxon>
        <taxon>Mermithidae</taxon>
        <taxon>Romanomermis</taxon>
    </lineage>
</organism>
<dbReference type="Proteomes" id="UP000887565">
    <property type="component" value="Unplaced"/>
</dbReference>